<keyword evidence="1" id="KW-0812">Transmembrane</keyword>
<keyword evidence="3" id="KW-1185">Reference proteome</keyword>
<organism evidence="2 3">
    <name type="scientific">Hortaea werneckii EXF-2000</name>
    <dbReference type="NCBI Taxonomy" id="1157616"/>
    <lineage>
        <taxon>Eukaryota</taxon>
        <taxon>Fungi</taxon>
        <taxon>Dikarya</taxon>
        <taxon>Ascomycota</taxon>
        <taxon>Pezizomycotina</taxon>
        <taxon>Dothideomycetes</taxon>
        <taxon>Dothideomycetidae</taxon>
        <taxon>Mycosphaerellales</taxon>
        <taxon>Teratosphaeriaceae</taxon>
        <taxon>Hortaea</taxon>
    </lineage>
</organism>
<dbReference type="AlphaFoldDB" id="A0A1Z5T3W3"/>
<dbReference type="Proteomes" id="UP000194280">
    <property type="component" value="Unassembled WGS sequence"/>
</dbReference>
<evidence type="ECO:0000313" key="3">
    <source>
        <dbReference type="Proteomes" id="UP000194280"/>
    </source>
</evidence>
<reference evidence="2 3" key="1">
    <citation type="submission" date="2017-01" db="EMBL/GenBank/DDBJ databases">
        <title>The recent genome duplication of the halophilic yeast Hortaea werneckii: insights from long-read sequencing.</title>
        <authorList>
            <person name="Sinha S."/>
            <person name="Flibotte S."/>
            <person name="Neira M."/>
            <person name="Lenassi M."/>
            <person name="Gostincar C."/>
            <person name="Stajich J.E."/>
            <person name="Nislow C.E."/>
        </authorList>
    </citation>
    <scope>NUCLEOTIDE SEQUENCE [LARGE SCALE GENOMIC DNA]</scope>
    <source>
        <strain evidence="2 3">EXF-2000</strain>
    </source>
</reference>
<accession>A0A1Z5T3W3</accession>
<evidence type="ECO:0000313" key="2">
    <source>
        <dbReference type="EMBL" id="OTA30703.1"/>
    </source>
</evidence>
<name>A0A1Z5T3W3_HORWE</name>
<proteinExistence type="predicted"/>
<comment type="caution">
    <text evidence="2">The sequence shown here is derived from an EMBL/GenBank/DDBJ whole genome shotgun (WGS) entry which is preliminary data.</text>
</comment>
<dbReference type="InParanoid" id="A0A1Z5T3W3"/>
<feature type="transmembrane region" description="Helical" evidence="1">
    <location>
        <begin position="53"/>
        <end position="70"/>
    </location>
</feature>
<gene>
    <name evidence="2" type="ORF">BTJ68_09654</name>
</gene>
<protein>
    <submittedName>
        <fullName evidence="2">Uncharacterized protein</fullName>
    </submittedName>
</protein>
<keyword evidence="1" id="KW-1133">Transmembrane helix</keyword>
<dbReference type="VEuPathDB" id="FungiDB:BTJ68_09654"/>
<dbReference type="EMBL" id="MUNK01000132">
    <property type="protein sequence ID" value="OTA30703.1"/>
    <property type="molecule type" value="Genomic_DNA"/>
</dbReference>
<sequence>MWPSIVIKARFRVVRFSAAGALGRTTRVAETISCLSTASFAPFSYIEMDPENIISLLLLVGLLTFFYFAFDRLIQRGGQKQDGNRFSYGNATTA</sequence>
<evidence type="ECO:0000256" key="1">
    <source>
        <dbReference type="SAM" id="Phobius"/>
    </source>
</evidence>
<keyword evidence="1" id="KW-0472">Membrane</keyword>